<dbReference type="EMBL" id="BTPD01000001">
    <property type="protein sequence ID" value="GMQ27487.1"/>
    <property type="molecule type" value="Genomic_DNA"/>
</dbReference>
<organism evidence="2 3">
    <name type="scientific">Algoriphagus confluentis</name>
    <dbReference type="NCBI Taxonomy" id="1697556"/>
    <lineage>
        <taxon>Bacteria</taxon>
        <taxon>Pseudomonadati</taxon>
        <taxon>Bacteroidota</taxon>
        <taxon>Cytophagia</taxon>
        <taxon>Cytophagales</taxon>
        <taxon>Cyclobacteriaceae</taxon>
        <taxon>Algoriphagus</taxon>
    </lineage>
</organism>
<keyword evidence="1" id="KW-0732">Signal</keyword>
<name>A0ABQ6PKW2_9BACT</name>
<proteinExistence type="predicted"/>
<comment type="caution">
    <text evidence="2">The sequence shown here is derived from an EMBL/GenBank/DDBJ whole genome shotgun (WGS) entry which is preliminary data.</text>
</comment>
<feature type="signal peptide" evidence="1">
    <location>
        <begin position="1"/>
        <end position="29"/>
    </location>
</feature>
<gene>
    <name evidence="2" type="ORF">Aconfl_01290</name>
</gene>
<evidence type="ECO:0000313" key="3">
    <source>
        <dbReference type="Proteomes" id="UP001338309"/>
    </source>
</evidence>
<keyword evidence="3" id="KW-1185">Reference proteome</keyword>
<accession>A0ABQ6PKW2</accession>
<reference evidence="2 3" key="1">
    <citation type="submission" date="2023-08" db="EMBL/GenBank/DDBJ databases">
        <title>Draft genome sequence of Algoriphagus confluentis.</title>
        <authorList>
            <person name="Takatani N."/>
            <person name="Hosokawa M."/>
            <person name="Sawabe T."/>
        </authorList>
    </citation>
    <scope>NUCLEOTIDE SEQUENCE [LARGE SCALE GENOMIC DNA]</scope>
    <source>
        <strain evidence="2 3">NBRC 111222</strain>
    </source>
</reference>
<dbReference type="RefSeq" id="WP_338222304.1">
    <property type="nucleotide sequence ID" value="NZ_BTPD01000001.1"/>
</dbReference>
<sequence>MTLKSKPYFPFSFLLILGFFLLSSQKAKAQETAPAISSKPIPSGPPIPLELMFGHEQLNFQLIVKKKFTPTSKFDLLVISVFSENWDKKNPIGNSVIIPFQVNYSVGKKGFAVAAGGEGNSVVGFSPLVGVEHSFANRKWLAITVLNYLINEQRDLKLFGLYEFKPPINETWSLYSRVQFVYNLGLAENQHNRSFLYLRLGLKKGPLGFGVGANWDQYGPEKIAKDNFGLYTRWEF</sequence>
<dbReference type="Proteomes" id="UP001338309">
    <property type="component" value="Unassembled WGS sequence"/>
</dbReference>
<protein>
    <submittedName>
        <fullName evidence="2">Uncharacterized protein</fullName>
    </submittedName>
</protein>
<evidence type="ECO:0000313" key="2">
    <source>
        <dbReference type="EMBL" id="GMQ27487.1"/>
    </source>
</evidence>
<feature type="chain" id="PRO_5046379319" evidence="1">
    <location>
        <begin position="30"/>
        <end position="236"/>
    </location>
</feature>
<evidence type="ECO:0000256" key="1">
    <source>
        <dbReference type="SAM" id="SignalP"/>
    </source>
</evidence>